<dbReference type="Gene3D" id="3.20.20.140">
    <property type="entry name" value="Metal-dependent hydrolases"/>
    <property type="match status" value="1"/>
</dbReference>
<dbReference type="GO" id="GO:0006508">
    <property type="term" value="P:proteolysis"/>
    <property type="evidence" value="ECO:0007669"/>
    <property type="project" value="InterPro"/>
</dbReference>
<protein>
    <submittedName>
        <fullName evidence="1">Membrane dipeptidase</fullName>
    </submittedName>
</protein>
<dbReference type="InterPro" id="IPR008257">
    <property type="entry name" value="Pept_M19"/>
</dbReference>
<sequence length="375" mass="39433">MNMTLGNYRDTSLFIIDGHADVPNPLVVDTQGTIDEGTAIDVDLLRAGTVAAVILAANVVPGEGGAGVASDLAIIDAKIDAIKQICATKPDKVALALSSDELVRIAGEGKTAIMIELLGTHALGTDLAAIERFYRDGVRVLGLAHLGNNAFADSSRPLFSQRSNQHGGLSPLGQAAVAQANDLGLLLDVSHLSSDALFQVLKASRVPVIASHSGVRALVDNPRNLSDEELTAIAQAGGVVGMVAFGPYLRNLSPDEVRARETITQAYGGLKEGYTGLTTEQRNAYYREILAVTQPATLEDLIRAVDHAVRLIGIDHVSLASDFNQGGGIEGWARADQAPQVSVALREHGYSEADIAKLWGANVLRVLRAAEAGAR</sequence>
<name>A0A7W2L298_PSEPU</name>
<dbReference type="PROSITE" id="PS51365">
    <property type="entry name" value="RENAL_DIPEPTIDASE_2"/>
    <property type="match status" value="1"/>
</dbReference>
<dbReference type="GO" id="GO:0070573">
    <property type="term" value="F:metallodipeptidase activity"/>
    <property type="evidence" value="ECO:0007669"/>
    <property type="project" value="InterPro"/>
</dbReference>
<dbReference type="PANTHER" id="PTHR10443">
    <property type="entry name" value="MICROSOMAL DIPEPTIDASE"/>
    <property type="match status" value="1"/>
</dbReference>
<dbReference type="InterPro" id="IPR032466">
    <property type="entry name" value="Metal_Hydrolase"/>
</dbReference>
<proteinExistence type="predicted"/>
<reference evidence="1 2" key="1">
    <citation type="submission" date="2020-07" db="EMBL/GenBank/DDBJ databases">
        <title>Diversity of carbapenemase encoding genes among Pseudomonas putida group clinical isolates in a tertiary Brazilian hospital.</title>
        <authorList>
            <person name="Alberto-Lei F."/>
            <person name="Nodari C.S."/>
            <person name="Streling A.P."/>
            <person name="Paulino J.T."/>
            <person name="Bessa-Neto F.O."/>
            <person name="Cayo R."/>
            <person name="Gales A.C."/>
        </authorList>
    </citation>
    <scope>NUCLEOTIDE SEQUENCE [LARGE SCALE GENOMIC DNA]</scope>
    <source>
        <strain evidence="1 2">12464</strain>
    </source>
</reference>
<evidence type="ECO:0000313" key="1">
    <source>
        <dbReference type="EMBL" id="MBA6117078.1"/>
    </source>
</evidence>
<dbReference type="Pfam" id="PF01244">
    <property type="entry name" value="Peptidase_M19"/>
    <property type="match status" value="1"/>
</dbReference>
<dbReference type="RefSeq" id="WP_176515726.1">
    <property type="nucleotide sequence ID" value="NZ_CP060529.1"/>
</dbReference>
<dbReference type="PANTHER" id="PTHR10443:SF12">
    <property type="entry name" value="DIPEPTIDASE"/>
    <property type="match status" value="1"/>
</dbReference>
<accession>A0A7W2L298</accession>
<dbReference type="AlphaFoldDB" id="A0A7W2L298"/>
<evidence type="ECO:0000313" key="2">
    <source>
        <dbReference type="Proteomes" id="UP000553948"/>
    </source>
</evidence>
<dbReference type="SUPFAM" id="SSF51556">
    <property type="entry name" value="Metallo-dependent hydrolases"/>
    <property type="match status" value="1"/>
</dbReference>
<dbReference type="EMBL" id="JACGDG010000012">
    <property type="protein sequence ID" value="MBA6117078.1"/>
    <property type="molecule type" value="Genomic_DNA"/>
</dbReference>
<dbReference type="Gene3D" id="1.10.287.650">
    <property type="entry name" value="L27 domain"/>
    <property type="match status" value="1"/>
</dbReference>
<comment type="caution">
    <text evidence="1">The sequence shown here is derived from an EMBL/GenBank/DDBJ whole genome shotgun (WGS) entry which is preliminary data.</text>
</comment>
<gene>
    <name evidence="1" type="ORF">H4C47_15200</name>
</gene>
<dbReference type="Proteomes" id="UP000553948">
    <property type="component" value="Unassembled WGS sequence"/>
</dbReference>
<organism evidence="1 2">
    <name type="scientific">Pseudomonas putida</name>
    <name type="common">Arthrobacter siderocapsulatus</name>
    <dbReference type="NCBI Taxonomy" id="303"/>
    <lineage>
        <taxon>Bacteria</taxon>
        <taxon>Pseudomonadati</taxon>
        <taxon>Pseudomonadota</taxon>
        <taxon>Gammaproteobacteria</taxon>
        <taxon>Pseudomonadales</taxon>
        <taxon>Pseudomonadaceae</taxon>
        <taxon>Pseudomonas</taxon>
    </lineage>
</organism>